<evidence type="ECO:0000313" key="2">
    <source>
        <dbReference type="EMBL" id="QUS39541.1"/>
    </source>
</evidence>
<proteinExistence type="predicted"/>
<evidence type="ECO:0008006" key="4">
    <source>
        <dbReference type="Google" id="ProtNLM"/>
    </source>
</evidence>
<accession>A0ABX8A723</accession>
<evidence type="ECO:0000313" key="3">
    <source>
        <dbReference type="Proteomes" id="UP000682843"/>
    </source>
</evidence>
<dbReference type="Proteomes" id="UP000682843">
    <property type="component" value="Chromosome"/>
</dbReference>
<feature type="compositionally biased region" description="Polar residues" evidence="1">
    <location>
        <begin position="117"/>
        <end position="126"/>
    </location>
</feature>
<gene>
    <name evidence="2" type="ORF">RPMA_12365</name>
</gene>
<organism evidence="2 3">
    <name type="scientific">Tardiphaga alba</name>
    <dbReference type="NCBI Taxonomy" id="340268"/>
    <lineage>
        <taxon>Bacteria</taxon>
        <taxon>Pseudomonadati</taxon>
        <taxon>Pseudomonadota</taxon>
        <taxon>Alphaproteobacteria</taxon>
        <taxon>Hyphomicrobiales</taxon>
        <taxon>Nitrobacteraceae</taxon>
        <taxon>Tardiphaga</taxon>
    </lineage>
</organism>
<dbReference type="EMBL" id="CP036498">
    <property type="protein sequence ID" value="QUS39541.1"/>
    <property type="molecule type" value="Genomic_DNA"/>
</dbReference>
<dbReference type="RefSeq" id="WP_211913086.1">
    <property type="nucleotide sequence ID" value="NZ_CP036498.1"/>
</dbReference>
<feature type="region of interest" description="Disordered" evidence="1">
    <location>
        <begin position="106"/>
        <end position="141"/>
    </location>
</feature>
<name>A0ABX8A723_9BRAD</name>
<protein>
    <recommendedName>
        <fullName evidence="4">Helix-turn-helix protein</fullName>
    </recommendedName>
</protein>
<keyword evidence="3" id="KW-1185">Reference proteome</keyword>
<reference evidence="2 3" key="1">
    <citation type="submission" date="2019-02" db="EMBL/GenBank/DDBJ databases">
        <title>Emended description of the genus Rhodopseudomonas and description of Rhodopseudomonas albus sp. nov., a non-phototrophic, heavy-metal-tolerant bacterium isolated from garden soil.</title>
        <authorList>
            <person name="Bao Z."/>
            <person name="Cao W.W."/>
            <person name="Sato Y."/>
            <person name="Nishizawa T."/>
            <person name="Zhao J."/>
            <person name="Guo Y."/>
            <person name="Ohta H."/>
        </authorList>
    </citation>
    <scope>NUCLEOTIDE SEQUENCE [LARGE SCALE GENOMIC DNA]</scope>
    <source>
        <strain evidence="2 3">SK50-23</strain>
    </source>
</reference>
<evidence type="ECO:0000256" key="1">
    <source>
        <dbReference type="SAM" id="MobiDB-lite"/>
    </source>
</evidence>
<sequence length="301" mass="33655">MSLWWRAECGSIDHPKLLKLSDAMHRAWYTLMCVAGANGGALPPTEDIAIRLRMNKAKVAEWITKLVQAELFDNVDGVFVPHNWTKRQYKSDKTDPTASERMKRYRRNKRNGVTVVTDGNDSNQLHTEAEAQPNPKSEQSTAEARELDEMGLKQEGMLRAAFTAECSGRAVFPDMSIIKTWLLAGIALATISNTVTPILRRKQDMKSLVYCDAAVREAHSKAAPQGLQVVVDMSGWVVVIEGTLEETCWQQHTRETTGRPMFICDVMHEGRMVRGIKKPTPFPPGFNDFGERIPPSAEDAA</sequence>